<organism evidence="5 6">
    <name type="scientific">Actinomadura verrucosospora</name>
    <dbReference type="NCBI Taxonomy" id="46165"/>
    <lineage>
        <taxon>Bacteria</taxon>
        <taxon>Bacillati</taxon>
        <taxon>Actinomycetota</taxon>
        <taxon>Actinomycetes</taxon>
        <taxon>Streptosporangiales</taxon>
        <taxon>Thermomonosporaceae</taxon>
        <taxon>Actinomadura</taxon>
    </lineage>
</organism>
<dbReference type="AlphaFoldDB" id="A0A7D3ZBW0"/>
<dbReference type="InterPro" id="IPR036388">
    <property type="entry name" value="WH-like_DNA-bd_sf"/>
</dbReference>
<name>A0A7D3ZBW0_ACTVE</name>
<dbReference type="InterPro" id="IPR048846">
    <property type="entry name" value="PaaX-like_central"/>
</dbReference>
<feature type="domain" description="Transcriptional repressor PaaX-like central Cas2-like" evidence="4">
    <location>
        <begin position="119"/>
        <end position="193"/>
    </location>
</feature>
<proteinExistence type="predicted"/>
<dbReference type="InterPro" id="IPR036390">
    <property type="entry name" value="WH_DNA-bd_sf"/>
</dbReference>
<dbReference type="SUPFAM" id="SSF46785">
    <property type="entry name" value="Winged helix' DNA-binding domain"/>
    <property type="match status" value="1"/>
</dbReference>
<keyword evidence="6" id="KW-1185">Reference proteome</keyword>
<accession>A0A7D3ZBW0</accession>
<dbReference type="Pfam" id="PF07848">
    <property type="entry name" value="PaaX"/>
    <property type="match status" value="1"/>
</dbReference>
<dbReference type="Pfam" id="PF08223">
    <property type="entry name" value="PaaX_C"/>
    <property type="match status" value="1"/>
</dbReference>
<sequence length="293" mass="32537">MGRRGRPAPPDPDTASGEEAPPGDEAPPRLRPRSLMLTYLGNYVLGRRVAVFSGSFIDAFARLGVGEHAVRSTLARMVDRGLLARHRAGRRMHFGLTPRSEAILLDGEDRVWRRGVLNTDWDGTWTVLAFSLPESWRRVRHDLRARLAWAGFGPIGNGTWIAPSAVDVPALVDGLGLDGRLKVFTGPAQAPTDVPAMLGEAFDLGPLAAGHRAFLRRWDRPEPLPGAPDDLARYLWMTTEWLELVRADPRLPVEHLPDGWPAVRGQRLLRELRGRWEAPARRIADAAIECIEM</sequence>
<dbReference type="PANTHER" id="PTHR30319">
    <property type="entry name" value="PHENYLACETIC ACID REGULATOR-RELATED TRANSCRIPTIONAL REPRESSOR"/>
    <property type="match status" value="1"/>
</dbReference>
<protein>
    <submittedName>
        <fullName evidence="5">PaaX family transcriptional regulator</fullName>
    </submittedName>
</protein>
<evidence type="ECO:0000259" key="2">
    <source>
        <dbReference type="Pfam" id="PF07848"/>
    </source>
</evidence>
<feature type="domain" description="Transcriptional repressor PaaX-like N-terminal" evidence="2">
    <location>
        <begin position="31"/>
        <end position="97"/>
    </location>
</feature>
<dbReference type="InterPro" id="IPR012906">
    <property type="entry name" value="PaaX-like_N"/>
</dbReference>
<dbReference type="InterPro" id="IPR013225">
    <property type="entry name" value="PaaX_C"/>
</dbReference>
<dbReference type="RefSeq" id="WP_173091701.1">
    <property type="nucleotide sequence ID" value="NZ_CP053892.1"/>
</dbReference>
<dbReference type="Gene3D" id="1.10.10.10">
    <property type="entry name" value="Winged helix-like DNA-binding domain superfamily/Winged helix DNA-binding domain"/>
    <property type="match status" value="1"/>
</dbReference>
<evidence type="ECO:0000313" key="5">
    <source>
        <dbReference type="EMBL" id="QKG18457.1"/>
    </source>
</evidence>
<evidence type="ECO:0000256" key="1">
    <source>
        <dbReference type="SAM" id="MobiDB-lite"/>
    </source>
</evidence>
<dbReference type="EMBL" id="CP053892">
    <property type="protein sequence ID" value="QKG18457.1"/>
    <property type="molecule type" value="Genomic_DNA"/>
</dbReference>
<dbReference type="PIRSF" id="PIRSF020623">
    <property type="entry name" value="PaaX"/>
    <property type="match status" value="1"/>
</dbReference>
<reference evidence="5 6" key="1">
    <citation type="submission" date="2020-05" db="EMBL/GenBank/DDBJ databases">
        <title>Actinomadura verrucosospora NRRL-B18236 (PFL_A860) Genome sequencing and assembly.</title>
        <authorList>
            <person name="Samborskyy M."/>
        </authorList>
    </citation>
    <scope>NUCLEOTIDE SEQUENCE [LARGE SCALE GENOMIC DNA]</scope>
    <source>
        <strain evidence="5 6">NRRL:B18236</strain>
    </source>
</reference>
<dbReference type="Gene3D" id="3.30.70.2650">
    <property type="match status" value="1"/>
</dbReference>
<dbReference type="PANTHER" id="PTHR30319:SF1">
    <property type="entry name" value="TRANSCRIPTIONAL REPRESSOR PAAX"/>
    <property type="match status" value="1"/>
</dbReference>
<gene>
    <name evidence="5" type="ORF">ACTIVE_0091</name>
</gene>
<dbReference type="Proteomes" id="UP000501240">
    <property type="component" value="Chromosome"/>
</dbReference>
<evidence type="ECO:0000313" key="6">
    <source>
        <dbReference type="Proteomes" id="UP000501240"/>
    </source>
</evidence>
<feature type="domain" description="Transcriptional repressor PaaX-like C-terminal" evidence="3">
    <location>
        <begin position="203"/>
        <end position="285"/>
    </location>
</feature>
<feature type="region of interest" description="Disordered" evidence="1">
    <location>
        <begin position="1"/>
        <end position="30"/>
    </location>
</feature>
<dbReference type="InterPro" id="IPR011965">
    <property type="entry name" value="PaaX_trns_reg"/>
</dbReference>
<evidence type="ECO:0000259" key="3">
    <source>
        <dbReference type="Pfam" id="PF08223"/>
    </source>
</evidence>
<dbReference type="Pfam" id="PF20803">
    <property type="entry name" value="PaaX_M"/>
    <property type="match status" value="1"/>
</dbReference>
<dbReference type="GO" id="GO:0006351">
    <property type="term" value="P:DNA-templated transcription"/>
    <property type="evidence" value="ECO:0007669"/>
    <property type="project" value="InterPro"/>
</dbReference>
<evidence type="ECO:0000259" key="4">
    <source>
        <dbReference type="Pfam" id="PF20803"/>
    </source>
</evidence>